<protein>
    <recommendedName>
        <fullName evidence="4">Phenylacetyl-CoA:acceptor oxidoreductase</fullName>
    </recommendedName>
</protein>
<keyword evidence="3" id="KW-1185">Reference proteome</keyword>
<comment type="caution">
    <text evidence="2">The sequence shown here is derived from an EMBL/GenBank/DDBJ whole genome shotgun (WGS) entry which is preliminary data.</text>
</comment>
<accession>A0A178MP51</accession>
<proteinExistence type="predicted"/>
<organism evidence="2 3">
    <name type="scientific">Magnetospirillum moscoviense</name>
    <dbReference type="NCBI Taxonomy" id="1437059"/>
    <lineage>
        <taxon>Bacteria</taxon>
        <taxon>Pseudomonadati</taxon>
        <taxon>Pseudomonadota</taxon>
        <taxon>Alphaproteobacteria</taxon>
        <taxon>Rhodospirillales</taxon>
        <taxon>Rhodospirillaceae</taxon>
        <taxon>Magnetospirillum</taxon>
    </lineage>
</organism>
<feature type="transmembrane region" description="Helical" evidence="1">
    <location>
        <begin position="110"/>
        <end position="128"/>
    </location>
</feature>
<evidence type="ECO:0000313" key="2">
    <source>
        <dbReference type="EMBL" id="OAN50486.1"/>
    </source>
</evidence>
<evidence type="ECO:0000313" key="3">
    <source>
        <dbReference type="Proteomes" id="UP000078543"/>
    </source>
</evidence>
<keyword evidence="1" id="KW-1133">Transmembrane helix</keyword>
<dbReference type="Proteomes" id="UP000078543">
    <property type="component" value="Unassembled WGS sequence"/>
</dbReference>
<feature type="transmembrane region" description="Helical" evidence="1">
    <location>
        <begin position="140"/>
        <end position="159"/>
    </location>
</feature>
<gene>
    <name evidence="2" type="ORF">A6A05_12535</name>
</gene>
<sequence>MKQMITARLQNSWDLRAAANFIGGGTGTGLVVASGLGWLLGLDVTLPLLAGLAFIGLGLSMVWLEIGKPWRALHVFFHPQTSWMTREGILAAPLMAAGAGFWWFGHPALLAVAVFFSVGFIYCQARILRAAKAIPAWSHIRTVPLIMMTAAAEGTGLFLVLGEPAPMMVSAALAMAMAREAAREAYRLALKRDKAPEGTLEWFVRPEVRVLQAIRWVSMVLLLVGAFGSAPAAMAGGLLAALTGWGLKVVMVTKAAFNRGARVPRTPVRGRDSSRIVQPR</sequence>
<dbReference type="EMBL" id="LWQU01000139">
    <property type="protein sequence ID" value="OAN50486.1"/>
    <property type="molecule type" value="Genomic_DNA"/>
</dbReference>
<feature type="transmembrane region" description="Helical" evidence="1">
    <location>
        <begin position="87"/>
        <end position="104"/>
    </location>
</feature>
<dbReference type="STRING" id="1437059.A6A05_12535"/>
<feature type="transmembrane region" description="Helical" evidence="1">
    <location>
        <begin position="46"/>
        <end position="66"/>
    </location>
</feature>
<keyword evidence="1" id="KW-0472">Membrane</keyword>
<name>A0A178MP51_9PROT</name>
<evidence type="ECO:0000256" key="1">
    <source>
        <dbReference type="SAM" id="Phobius"/>
    </source>
</evidence>
<evidence type="ECO:0008006" key="4">
    <source>
        <dbReference type="Google" id="ProtNLM"/>
    </source>
</evidence>
<feature type="transmembrane region" description="Helical" evidence="1">
    <location>
        <begin position="238"/>
        <end position="257"/>
    </location>
</feature>
<dbReference type="AlphaFoldDB" id="A0A178MP51"/>
<keyword evidence="1" id="KW-0812">Transmembrane</keyword>
<dbReference type="RefSeq" id="WP_068500428.1">
    <property type="nucleotide sequence ID" value="NZ_LWQU01000139.1"/>
</dbReference>
<feature type="transmembrane region" description="Helical" evidence="1">
    <location>
        <begin position="21"/>
        <end position="40"/>
    </location>
</feature>
<reference evidence="2 3" key="1">
    <citation type="submission" date="2016-04" db="EMBL/GenBank/DDBJ databases">
        <title>Draft genome sequence of freshwater magnetotactic bacteria Magnetospirillum marisnigri SP-1 and Magnetospirillum moscoviense BB-1.</title>
        <authorList>
            <person name="Koziaeva V."/>
            <person name="Dziuba M.V."/>
            <person name="Ivanov T.M."/>
            <person name="Kuznetsov B."/>
            <person name="Grouzdev D.S."/>
        </authorList>
    </citation>
    <scope>NUCLEOTIDE SEQUENCE [LARGE SCALE GENOMIC DNA]</scope>
    <source>
        <strain evidence="2 3">BB-1</strain>
    </source>
</reference>
<dbReference type="OrthoDB" id="8448253at2"/>